<proteinExistence type="predicted"/>
<evidence type="ECO:0000313" key="2">
    <source>
        <dbReference type="Proteomes" id="UP000238081"/>
    </source>
</evidence>
<reference evidence="1 2" key="1">
    <citation type="submission" date="2016-01" db="EMBL/GenBank/DDBJ databases">
        <title>Characterization of the Clostridium difficile lineages that are prevalent in Hong Kong and China.</title>
        <authorList>
            <person name="Kwok J.S.-L."/>
            <person name="Lam W.-Y."/>
            <person name="Ip M."/>
            <person name="Chan T.-F."/>
            <person name="Hawkey P.M."/>
            <person name="Tsui S.K.-W."/>
        </authorList>
    </citation>
    <scope>NUCLEOTIDE SEQUENCE [LARGE SCALE GENOMIC DNA]</scope>
    <source>
        <strain evidence="1 2">300064</strain>
    </source>
</reference>
<organism evidence="1 2">
    <name type="scientific">Clostridium butyricum</name>
    <dbReference type="NCBI Taxonomy" id="1492"/>
    <lineage>
        <taxon>Bacteria</taxon>
        <taxon>Bacillati</taxon>
        <taxon>Bacillota</taxon>
        <taxon>Clostridia</taxon>
        <taxon>Eubacteriales</taxon>
        <taxon>Clostridiaceae</taxon>
        <taxon>Clostridium</taxon>
    </lineage>
</organism>
<gene>
    <name evidence="1" type="ORF">AWN73_06685</name>
</gene>
<name>A0A2S7FET7_CLOBU</name>
<dbReference type="EMBL" id="LRDH01000002">
    <property type="protein sequence ID" value="PPV17684.1"/>
    <property type="molecule type" value="Genomic_DNA"/>
</dbReference>
<comment type="caution">
    <text evidence="1">The sequence shown here is derived from an EMBL/GenBank/DDBJ whole genome shotgun (WGS) entry which is preliminary data.</text>
</comment>
<protein>
    <submittedName>
        <fullName evidence="1">Uncharacterized protein</fullName>
    </submittedName>
</protein>
<dbReference type="Proteomes" id="UP000238081">
    <property type="component" value="Unassembled WGS sequence"/>
</dbReference>
<accession>A0A2S7FET7</accession>
<evidence type="ECO:0000313" key="1">
    <source>
        <dbReference type="EMBL" id="PPV17684.1"/>
    </source>
</evidence>
<dbReference type="RefSeq" id="WP_027635139.1">
    <property type="nucleotide sequence ID" value="NZ_CANCWB010000002.1"/>
</dbReference>
<sequence length="146" mass="16505">MGIEFEASNFSKVADKLHGCCLSEDVCGSCEANNCLIKYGKDCIKYCMINKVSGVLDGYKNIPLMDTKVYDELMVIEGIADILKTCKNCSENHYENCIINILRNCYEIILTGHEQEYKGSTLLYLSELKESNPELSDKIFARFMAK</sequence>
<dbReference type="AlphaFoldDB" id="A0A2S7FET7"/>